<dbReference type="KEGG" id="afg:AFULGI_00025180"/>
<dbReference type="Proteomes" id="UP000028501">
    <property type="component" value="Chromosome"/>
</dbReference>
<accession>A0A075WNT5</accession>
<dbReference type="GeneID" id="24795988"/>
<proteinExistence type="predicted"/>
<organism evidence="1 2">
    <name type="scientific">Archaeoglobus fulgidus DSM 8774</name>
    <dbReference type="NCBI Taxonomy" id="1344584"/>
    <lineage>
        <taxon>Archaea</taxon>
        <taxon>Methanobacteriati</taxon>
        <taxon>Methanobacteriota</taxon>
        <taxon>Archaeoglobi</taxon>
        <taxon>Archaeoglobales</taxon>
        <taxon>Archaeoglobaceae</taxon>
        <taxon>Archaeoglobus</taxon>
    </lineage>
</organism>
<dbReference type="EMBL" id="CP006577">
    <property type="protein sequence ID" value="AIG99233.1"/>
    <property type="molecule type" value="Genomic_DNA"/>
</dbReference>
<dbReference type="AlphaFoldDB" id="A0A075WNT5"/>
<dbReference type="HOGENOM" id="CLU_948648_0_0_2"/>
<sequence>MTPTEPFILKSAEFDHRKMVVVAETNLGNFEFPVLPPLEGQQYPCITYSENGRYIIRTREYEKLRSGEYGEEEMVKLIHEITHFDLRVITPFYSLGRYPEVCLPQKIKKFDKLGLDIRKLDNFLEDYFSKAVLKKIGLPPRVVDKVLQPEKELEKRWPYITTLLEIERPDLHSKINNETFQSYMDQIKELGGLEKLEPHGLEERMRLVVFLYLNMDLGIVKGASKNMKNVHKAIHKGDLAPLFNPNEVLKIRGFYAKLGVLKFVNEQIEKGEDPFTKNRWILEKARLTTMYFK</sequence>
<evidence type="ECO:0000313" key="2">
    <source>
        <dbReference type="Proteomes" id="UP000028501"/>
    </source>
</evidence>
<evidence type="ECO:0000313" key="1">
    <source>
        <dbReference type="EMBL" id="AIG99233.1"/>
    </source>
</evidence>
<protein>
    <submittedName>
        <fullName evidence="1">Uncharacterized protein</fullName>
    </submittedName>
</protein>
<reference evidence="1 2" key="1">
    <citation type="submission" date="2013-07" db="EMBL/GenBank/DDBJ databases">
        <title>Genome of Archaeoglobus fulgidus.</title>
        <authorList>
            <person name="Fiebig A."/>
            <person name="Birkeland N.-K."/>
        </authorList>
    </citation>
    <scope>NUCLEOTIDE SEQUENCE [LARGE SCALE GENOMIC DNA]</scope>
    <source>
        <strain evidence="1 2">DSM 8774</strain>
    </source>
</reference>
<name>A0A075WNT5_ARCFL</name>
<dbReference type="RefSeq" id="WP_048096318.1">
    <property type="nucleotide sequence ID" value="NZ_CP006577.1"/>
</dbReference>
<gene>
    <name evidence="1" type="ORF">AFULGI_00025180</name>
</gene>